<dbReference type="GO" id="GO:0008168">
    <property type="term" value="F:methyltransferase activity"/>
    <property type="evidence" value="ECO:0007669"/>
    <property type="project" value="UniProtKB-KW"/>
</dbReference>
<reference evidence="2" key="1">
    <citation type="journal article" date="2019" name="Int. J. Syst. Evol. Microbiol.">
        <title>The Global Catalogue of Microorganisms (GCM) 10K type strain sequencing project: providing services to taxonomists for standard genome sequencing and annotation.</title>
        <authorList>
            <consortium name="The Broad Institute Genomics Platform"/>
            <consortium name="The Broad Institute Genome Sequencing Center for Infectious Disease"/>
            <person name="Wu L."/>
            <person name="Ma J."/>
        </authorList>
    </citation>
    <scope>NUCLEOTIDE SEQUENCE [LARGE SCALE GENOMIC DNA]</scope>
    <source>
        <strain evidence="2">JCM 6922</strain>
    </source>
</reference>
<keyword evidence="2" id="KW-1185">Reference proteome</keyword>
<dbReference type="EMBL" id="BAAATK010000051">
    <property type="protein sequence ID" value="GAA2455134.1"/>
    <property type="molecule type" value="Genomic_DNA"/>
</dbReference>
<gene>
    <name evidence="1" type="ORF">GCM10010421_55340</name>
</gene>
<dbReference type="InterPro" id="IPR006764">
    <property type="entry name" value="SAM_dep_MeTrfase_SAV2177_type"/>
</dbReference>
<evidence type="ECO:0000313" key="1">
    <source>
        <dbReference type="EMBL" id="GAA2455134.1"/>
    </source>
</evidence>
<proteinExistence type="predicted"/>
<dbReference type="Pfam" id="PF04672">
    <property type="entry name" value="Methyltransf_19"/>
    <property type="match status" value="1"/>
</dbReference>
<dbReference type="InterPro" id="IPR029063">
    <property type="entry name" value="SAM-dependent_MTases_sf"/>
</dbReference>
<name>A0ABP5XG96_9ACTN</name>
<dbReference type="Gene3D" id="3.40.50.150">
    <property type="entry name" value="Vaccinia Virus protein VP39"/>
    <property type="match status" value="1"/>
</dbReference>
<comment type="caution">
    <text evidence="1">The sequence shown here is derived from an EMBL/GenBank/DDBJ whole genome shotgun (WGS) entry which is preliminary data.</text>
</comment>
<keyword evidence="1" id="KW-0808">Transferase</keyword>
<protein>
    <submittedName>
        <fullName evidence="1">SAM-dependent methyltransferase</fullName>
    </submittedName>
</protein>
<dbReference type="PIRSF" id="PIRSF017393">
    <property type="entry name" value="MTase_SAV2177"/>
    <property type="match status" value="1"/>
</dbReference>
<sequence>MGEQPQPAREPAVEAELGQDRPHSARMYDYYLGGKTNYAVDREAARAVIRLFPAIETAARANRAYMHRAVRYLAQRGVRQFIDVGTGIPTAPNLHEVVQAVRPDASVVYVDNDPIVLVYADELLDGTPEGTTRYVEADATRPDEVLAAVEGTGAIDFDQPVALSLHALLHFVPDDKDPYGIVGRLLGRLAPGSCLSLSHCTGDFDPEAWAAIVDTYRQRGTPAQVRTRAEVLRFFDGLRLADPGLVVAHRWRPEPGSGPGPVTDKQVSLYAGVARKP</sequence>
<organism evidence="1 2">
    <name type="scientific">Streptomyces glaucus</name>
    <dbReference type="NCBI Taxonomy" id="284029"/>
    <lineage>
        <taxon>Bacteria</taxon>
        <taxon>Bacillati</taxon>
        <taxon>Actinomycetota</taxon>
        <taxon>Actinomycetes</taxon>
        <taxon>Kitasatosporales</taxon>
        <taxon>Streptomycetaceae</taxon>
        <taxon>Streptomyces</taxon>
    </lineage>
</organism>
<dbReference type="SUPFAM" id="SSF53335">
    <property type="entry name" value="S-adenosyl-L-methionine-dependent methyltransferases"/>
    <property type="match status" value="1"/>
</dbReference>
<keyword evidence="1" id="KW-0489">Methyltransferase</keyword>
<dbReference type="RefSeq" id="WP_344608252.1">
    <property type="nucleotide sequence ID" value="NZ_BAAATK010000051.1"/>
</dbReference>
<evidence type="ECO:0000313" key="2">
    <source>
        <dbReference type="Proteomes" id="UP001500460"/>
    </source>
</evidence>
<dbReference type="GO" id="GO:0032259">
    <property type="term" value="P:methylation"/>
    <property type="evidence" value="ECO:0007669"/>
    <property type="project" value="UniProtKB-KW"/>
</dbReference>
<dbReference type="Proteomes" id="UP001500460">
    <property type="component" value="Unassembled WGS sequence"/>
</dbReference>
<accession>A0ABP5XG96</accession>